<evidence type="ECO:0000313" key="11">
    <source>
        <dbReference type="EMBL" id="TCO43366.1"/>
    </source>
</evidence>
<dbReference type="GO" id="GO:0010340">
    <property type="term" value="F:carboxyl-O-methyltransferase activity"/>
    <property type="evidence" value="ECO:0007669"/>
    <property type="project" value="UniProtKB-UniRule"/>
</dbReference>
<dbReference type="NCBIfam" id="TIGR02072">
    <property type="entry name" value="BioC"/>
    <property type="match status" value="1"/>
</dbReference>
<dbReference type="PANTHER" id="PTHR13090:SF1">
    <property type="entry name" value="ARGININE-HYDROXYLASE NDUFAF5, MITOCHONDRIAL"/>
    <property type="match status" value="1"/>
</dbReference>
<dbReference type="InterPro" id="IPR013216">
    <property type="entry name" value="Methyltransf_11"/>
</dbReference>
<keyword evidence="6 8" id="KW-0949">S-adenosyl-L-methionine</keyword>
<evidence type="ECO:0000256" key="6">
    <source>
        <dbReference type="ARBA" id="ARBA00022691"/>
    </source>
</evidence>
<evidence type="ECO:0000256" key="9">
    <source>
        <dbReference type="SAM" id="MobiDB-lite"/>
    </source>
</evidence>
<name>A0A4R2IGL9_9GAMM</name>
<dbReference type="GO" id="GO:0009102">
    <property type="term" value="P:biotin biosynthetic process"/>
    <property type="evidence" value="ECO:0007669"/>
    <property type="project" value="UniProtKB-UniRule"/>
</dbReference>
<dbReference type="RefSeq" id="WP_131993708.1">
    <property type="nucleotide sequence ID" value="NZ_SLWQ01000001.1"/>
</dbReference>
<evidence type="ECO:0000256" key="4">
    <source>
        <dbReference type="ARBA" id="ARBA00022603"/>
    </source>
</evidence>
<proteinExistence type="inferred from homology"/>
<dbReference type="Pfam" id="PF08241">
    <property type="entry name" value="Methyltransf_11"/>
    <property type="match status" value="1"/>
</dbReference>
<accession>A0A4R2IGL9</accession>
<dbReference type="HAMAP" id="MF_00835">
    <property type="entry name" value="BioC"/>
    <property type="match status" value="1"/>
</dbReference>
<comment type="catalytic activity">
    <reaction evidence="1 8">
        <text>malonyl-[ACP] + S-adenosyl-L-methionine = malonyl-[ACP] methyl ester + S-adenosyl-L-homocysteine</text>
        <dbReference type="Rhea" id="RHEA:17105"/>
        <dbReference type="Rhea" id="RHEA-COMP:9623"/>
        <dbReference type="Rhea" id="RHEA-COMP:9954"/>
        <dbReference type="ChEBI" id="CHEBI:57856"/>
        <dbReference type="ChEBI" id="CHEBI:59789"/>
        <dbReference type="ChEBI" id="CHEBI:78449"/>
        <dbReference type="ChEBI" id="CHEBI:78845"/>
        <dbReference type="EC" id="2.1.1.197"/>
    </reaction>
</comment>
<sequence length="286" mass="31301">MSAGLDRAHIRRAFGRAAASYAAHSPLQAEVALRLREHLDEVAGFAPRRIVDVGCGPGEGCVALRARFPDADIIALDLALPMLREVDRSFPRVGADAQALPLADASVDLVHSSLCLQWCDDPGLALAEFRRVLRPEGLLLFSTFGPDTLKELRAAFAEVDRTPHVSRFVDMHDIGDGLLASGFRDPVMEREDFVLTYANLRGLMRELRAIGATNADVQRQRTLTGKAHLARVEAAYEPFRADGVLPATYEVVYAIARAPAPGQPRRESGGDIASFPIERLRGSRRR</sequence>
<dbReference type="EMBL" id="SLWQ01000001">
    <property type="protein sequence ID" value="TCO43366.1"/>
    <property type="molecule type" value="Genomic_DNA"/>
</dbReference>
<dbReference type="InterPro" id="IPR050602">
    <property type="entry name" value="Malonyl-ACP_OMT"/>
</dbReference>
<feature type="region of interest" description="Disordered" evidence="9">
    <location>
        <begin position="260"/>
        <end position="286"/>
    </location>
</feature>
<dbReference type="CDD" id="cd02440">
    <property type="entry name" value="AdoMet_MTases"/>
    <property type="match status" value="1"/>
</dbReference>
<comment type="similarity">
    <text evidence="8">Belongs to the methyltransferase superfamily.</text>
</comment>
<evidence type="ECO:0000256" key="7">
    <source>
        <dbReference type="ARBA" id="ARBA00022756"/>
    </source>
</evidence>
<keyword evidence="12" id="KW-1185">Reference proteome</keyword>
<evidence type="ECO:0000313" key="12">
    <source>
        <dbReference type="Proteomes" id="UP000294862"/>
    </source>
</evidence>
<comment type="function">
    <text evidence="8">Converts the free carboxyl group of a malonyl-thioester to its methyl ester by transfer of a methyl group from S-adenosyl-L-methionine (SAM). It allows to synthesize pimeloyl-ACP via the fatty acid synthetic pathway.</text>
</comment>
<feature type="domain" description="Methyltransferase type 11" evidence="10">
    <location>
        <begin position="51"/>
        <end position="141"/>
    </location>
</feature>
<organism evidence="11 12">
    <name type="scientific">Dokdonella fugitiva</name>
    <dbReference type="NCBI Taxonomy" id="328517"/>
    <lineage>
        <taxon>Bacteria</taxon>
        <taxon>Pseudomonadati</taxon>
        <taxon>Pseudomonadota</taxon>
        <taxon>Gammaproteobacteria</taxon>
        <taxon>Lysobacterales</taxon>
        <taxon>Rhodanobacteraceae</taxon>
        <taxon>Dokdonella</taxon>
    </lineage>
</organism>
<dbReference type="GO" id="GO:0008757">
    <property type="term" value="F:S-adenosylmethionine-dependent methyltransferase activity"/>
    <property type="evidence" value="ECO:0007669"/>
    <property type="project" value="InterPro"/>
</dbReference>
<evidence type="ECO:0000256" key="5">
    <source>
        <dbReference type="ARBA" id="ARBA00022679"/>
    </source>
</evidence>
<evidence type="ECO:0000256" key="1">
    <source>
        <dbReference type="ARBA" id="ARBA00000852"/>
    </source>
</evidence>
<comment type="caution">
    <text evidence="11">The sequence shown here is derived from an EMBL/GenBank/DDBJ whole genome shotgun (WGS) entry which is preliminary data.</text>
</comment>
<dbReference type="OrthoDB" id="9760689at2"/>
<dbReference type="GO" id="GO:0032259">
    <property type="term" value="P:methylation"/>
    <property type="evidence" value="ECO:0007669"/>
    <property type="project" value="UniProtKB-KW"/>
</dbReference>
<dbReference type="GO" id="GO:0102130">
    <property type="term" value="F:malonyl-CoA methyltransferase activity"/>
    <property type="evidence" value="ECO:0007669"/>
    <property type="project" value="UniProtKB-EC"/>
</dbReference>
<reference evidence="11 12" key="1">
    <citation type="journal article" date="2015" name="Stand. Genomic Sci.">
        <title>Genomic Encyclopedia of Bacterial and Archaeal Type Strains, Phase III: the genomes of soil and plant-associated and newly described type strains.</title>
        <authorList>
            <person name="Whitman W.B."/>
            <person name="Woyke T."/>
            <person name="Klenk H.P."/>
            <person name="Zhou Y."/>
            <person name="Lilburn T.G."/>
            <person name="Beck B.J."/>
            <person name="De Vos P."/>
            <person name="Vandamme P."/>
            <person name="Eisen J.A."/>
            <person name="Garrity G."/>
            <person name="Hugenholtz P."/>
            <person name="Kyrpides N.C."/>
        </authorList>
    </citation>
    <scope>NUCLEOTIDE SEQUENCE [LARGE SCALE GENOMIC DNA]</scope>
    <source>
        <strain evidence="11 12">A3</strain>
    </source>
</reference>
<dbReference type="AlphaFoldDB" id="A0A4R2IGL9"/>
<dbReference type="UniPathway" id="UPA00078"/>
<protein>
    <recommendedName>
        <fullName evidence="3 8">Malonyl-[acyl-carrier protein] O-methyltransferase</fullName>
        <shortName evidence="8">Malonyl-ACP O-methyltransferase</shortName>
        <ecNumber evidence="3 8">2.1.1.197</ecNumber>
    </recommendedName>
    <alternativeName>
        <fullName evidence="8">Biotin synthesis protein BioC</fullName>
    </alternativeName>
</protein>
<dbReference type="SUPFAM" id="SSF53335">
    <property type="entry name" value="S-adenosyl-L-methionine-dependent methyltransferases"/>
    <property type="match status" value="1"/>
</dbReference>
<evidence type="ECO:0000256" key="3">
    <source>
        <dbReference type="ARBA" id="ARBA00012327"/>
    </source>
</evidence>
<gene>
    <name evidence="8" type="primary">bioC</name>
    <name evidence="11" type="ORF">EV148_101790</name>
</gene>
<dbReference type="InterPro" id="IPR029063">
    <property type="entry name" value="SAM-dependent_MTases_sf"/>
</dbReference>
<keyword evidence="5 8" id="KW-0808">Transferase</keyword>
<dbReference type="InterPro" id="IPR011814">
    <property type="entry name" value="BioC"/>
</dbReference>
<evidence type="ECO:0000256" key="8">
    <source>
        <dbReference type="HAMAP-Rule" id="MF_00835"/>
    </source>
</evidence>
<keyword evidence="7 8" id="KW-0093">Biotin biosynthesis</keyword>
<evidence type="ECO:0000259" key="10">
    <source>
        <dbReference type="Pfam" id="PF08241"/>
    </source>
</evidence>
<dbReference type="Gene3D" id="3.40.50.150">
    <property type="entry name" value="Vaccinia Virus protein VP39"/>
    <property type="match status" value="1"/>
</dbReference>
<keyword evidence="4 8" id="KW-0489">Methyltransferase</keyword>
<dbReference type="PANTHER" id="PTHR13090">
    <property type="entry name" value="ARGININE-HYDROXYLASE NDUFAF5, MITOCHONDRIAL"/>
    <property type="match status" value="1"/>
</dbReference>
<dbReference type="Proteomes" id="UP000294862">
    <property type="component" value="Unassembled WGS sequence"/>
</dbReference>
<evidence type="ECO:0000256" key="2">
    <source>
        <dbReference type="ARBA" id="ARBA00004746"/>
    </source>
</evidence>
<comment type="pathway">
    <text evidence="2 8">Cofactor biosynthesis; biotin biosynthesis.</text>
</comment>
<dbReference type="EC" id="2.1.1.197" evidence="3 8"/>